<dbReference type="PANTHER" id="PTHR34461">
    <property type="entry name" value="EXPRESSED PROTEIN"/>
    <property type="match status" value="1"/>
</dbReference>
<feature type="region of interest" description="Disordered" evidence="1">
    <location>
        <begin position="607"/>
        <end position="628"/>
    </location>
</feature>
<name>A0A0D9UVR1_9ORYZ</name>
<protein>
    <submittedName>
        <fullName evidence="2">Uncharacterized protein</fullName>
    </submittedName>
</protein>
<proteinExistence type="predicted"/>
<sequence>MPTNRAPQMTSRRHAELPGQDGSAAVKDLRLRRVVPPASAPLHHDSTPVKPGSAETTPPEAQDRKPPASLVQRSKLVRDPASFGYRRLLPFLNQLANQESQSPSCKDKSSSEFTASPLQPVGECADSEAEAGPVDCSISAKGETDSAPSHLSSTNVCLSRCQRSRFVHHPSSFSYKRMLPFLMENEISCQEGHRAKIPRLVQANQSSTDDTDSLTTRQHHFVMSENSAEDCKTVQVERLAEEEQSKSDWAYLLDGNLLQPAISEAPHLEVSTVEVQKLTQERVLASDVHLLSSDKGESTLKWNDVLPAGQHQLAASEDCSEGSNKADFETVLEENESVPDGNSVLDGRQLQTHVSKASLPEGTTQIKAATQKQAVTSVGDENPLPSGKGGSLAKEWPLLPATEELSVKDNAGSDEIQQCQSSKLGSSDVCFGGSSKVVMPSVNFHSALVQSDSIASPDEPLLDVGMACIPFGPRATGLPYSPEETLAGVRYTSEHCSTGTFLTEEEMSGSCSVVNTEPASSKVSPVRQRGAPCLEKRGLSPKKLSPRKGILKKNTRGCKGICMCLDCSTFRLRADRAFEFSRKQMQEADDIIDNLLKEVSSLRNLMEKSAGQQEQPTQTACQRASQVEEVARERRRQMLMELNSHCRIPGPRVRFAQYVEERMASSPSPGRKR</sequence>
<reference evidence="2" key="3">
    <citation type="submission" date="2015-04" db="UniProtKB">
        <authorList>
            <consortium name="EnsemblPlants"/>
        </authorList>
    </citation>
    <scope>IDENTIFICATION</scope>
</reference>
<evidence type="ECO:0000256" key="1">
    <source>
        <dbReference type="SAM" id="MobiDB-lite"/>
    </source>
</evidence>
<organism evidence="2 3">
    <name type="scientific">Leersia perrieri</name>
    <dbReference type="NCBI Taxonomy" id="77586"/>
    <lineage>
        <taxon>Eukaryota</taxon>
        <taxon>Viridiplantae</taxon>
        <taxon>Streptophyta</taxon>
        <taxon>Embryophyta</taxon>
        <taxon>Tracheophyta</taxon>
        <taxon>Spermatophyta</taxon>
        <taxon>Magnoliopsida</taxon>
        <taxon>Liliopsida</taxon>
        <taxon>Poales</taxon>
        <taxon>Poaceae</taxon>
        <taxon>BOP clade</taxon>
        <taxon>Oryzoideae</taxon>
        <taxon>Oryzeae</taxon>
        <taxon>Oryzinae</taxon>
        <taxon>Leersia</taxon>
    </lineage>
</organism>
<accession>A0A0D9UVR1</accession>
<feature type="region of interest" description="Disordered" evidence="1">
    <location>
        <begin position="371"/>
        <end position="392"/>
    </location>
</feature>
<feature type="compositionally biased region" description="Polar residues" evidence="1">
    <location>
        <begin position="1"/>
        <end position="10"/>
    </location>
</feature>
<feature type="region of interest" description="Disordered" evidence="1">
    <location>
        <begin position="100"/>
        <end position="119"/>
    </location>
</feature>
<dbReference type="Gramene" id="LPERR01G00100.1">
    <property type="protein sequence ID" value="LPERR01G00100.1"/>
    <property type="gene ID" value="LPERR01G00100"/>
</dbReference>
<dbReference type="EnsemblPlants" id="LPERR01G00100.1">
    <property type="protein sequence ID" value="LPERR01G00100.1"/>
    <property type="gene ID" value="LPERR01G00100"/>
</dbReference>
<evidence type="ECO:0000313" key="2">
    <source>
        <dbReference type="EnsemblPlants" id="LPERR01G00100.1"/>
    </source>
</evidence>
<dbReference type="AlphaFoldDB" id="A0A0D9UVR1"/>
<dbReference type="HOGENOM" id="CLU_380532_0_0_1"/>
<dbReference type="PANTHER" id="PTHR34461:SF4">
    <property type="entry name" value="OS01G0101800 PROTEIN"/>
    <property type="match status" value="1"/>
</dbReference>
<reference evidence="2 3" key="1">
    <citation type="submission" date="2012-08" db="EMBL/GenBank/DDBJ databases">
        <title>Oryza genome evolution.</title>
        <authorList>
            <person name="Wing R.A."/>
        </authorList>
    </citation>
    <scope>NUCLEOTIDE SEQUENCE</scope>
</reference>
<keyword evidence="3" id="KW-1185">Reference proteome</keyword>
<evidence type="ECO:0000313" key="3">
    <source>
        <dbReference type="Proteomes" id="UP000032180"/>
    </source>
</evidence>
<reference evidence="3" key="2">
    <citation type="submission" date="2013-12" db="EMBL/GenBank/DDBJ databases">
        <authorList>
            <person name="Yu Y."/>
            <person name="Lee S."/>
            <person name="de Baynast K."/>
            <person name="Wissotski M."/>
            <person name="Liu L."/>
            <person name="Talag J."/>
            <person name="Goicoechea J."/>
            <person name="Angelova A."/>
            <person name="Jetty R."/>
            <person name="Kudrna D."/>
            <person name="Golser W."/>
            <person name="Rivera L."/>
            <person name="Zhang J."/>
            <person name="Wing R."/>
        </authorList>
    </citation>
    <scope>NUCLEOTIDE SEQUENCE</scope>
</reference>
<dbReference type="Proteomes" id="UP000032180">
    <property type="component" value="Chromosome 1"/>
</dbReference>
<feature type="compositionally biased region" description="Polar residues" evidence="1">
    <location>
        <begin position="610"/>
        <end position="622"/>
    </location>
</feature>
<feature type="region of interest" description="Disordered" evidence="1">
    <location>
        <begin position="1"/>
        <end position="75"/>
    </location>
</feature>
<dbReference type="eggNOG" id="ENOG502R3TB">
    <property type="taxonomic scope" value="Eukaryota"/>
</dbReference>